<accession>A0A6M3M758</accession>
<protein>
    <submittedName>
        <fullName evidence="1">Uncharacterized protein</fullName>
    </submittedName>
</protein>
<evidence type="ECO:0000313" key="1">
    <source>
        <dbReference type="EMBL" id="QJB03104.1"/>
    </source>
</evidence>
<dbReference type="EMBL" id="MT143825">
    <property type="protein sequence ID" value="QJB03104.1"/>
    <property type="molecule type" value="Genomic_DNA"/>
</dbReference>
<dbReference type="AlphaFoldDB" id="A0A6M3M758"/>
<organism evidence="1">
    <name type="scientific">viral metagenome</name>
    <dbReference type="NCBI Taxonomy" id="1070528"/>
    <lineage>
        <taxon>unclassified sequences</taxon>
        <taxon>metagenomes</taxon>
        <taxon>organismal metagenomes</taxon>
    </lineage>
</organism>
<proteinExistence type="predicted"/>
<name>A0A6M3M758_9ZZZZ</name>
<sequence>MVLIEGKNWCTKHNHEIDYELVHEIAPDCPESRHGCAECPYTTYKVFKDGVEVQGKSTQDLIGIAVNEFYEQQDPAKPKYTGD</sequence>
<gene>
    <name evidence="1" type="ORF">MM171B00889_0010</name>
</gene>
<reference evidence="1" key="1">
    <citation type="submission" date="2020-03" db="EMBL/GenBank/DDBJ databases">
        <title>The deep terrestrial virosphere.</title>
        <authorList>
            <person name="Holmfeldt K."/>
            <person name="Nilsson E."/>
            <person name="Simone D."/>
            <person name="Lopez-Fernandez M."/>
            <person name="Wu X."/>
            <person name="de Brujin I."/>
            <person name="Lundin D."/>
            <person name="Andersson A."/>
            <person name="Bertilsson S."/>
            <person name="Dopson M."/>
        </authorList>
    </citation>
    <scope>NUCLEOTIDE SEQUENCE</scope>
    <source>
        <strain evidence="1">MM171B00889</strain>
    </source>
</reference>